<dbReference type="Proteomes" id="UP001607303">
    <property type="component" value="Unassembled WGS sequence"/>
</dbReference>
<feature type="compositionally biased region" description="Acidic residues" evidence="1">
    <location>
        <begin position="161"/>
        <end position="177"/>
    </location>
</feature>
<keyword evidence="3" id="KW-1185">Reference proteome</keyword>
<sequence length="191" mass="22898">MVGNGWGEWKGRGRSNRRDFLRRDQDQSGYARFYAFHHVQQPHSKHVEEEEKEVEEEEEEEEDVLRSNTDSNVYSDSSRIYSDRKKAVRINVDVCGEWWEECEWPKTHASRVQSIGKSPFMTRRWDPTSLEIRRAGVPFCSRKKQKSSGAPKEEETKEEKIEEDEEKEEEEEEEEEQQQEKKKKRRRPGEF</sequence>
<feature type="region of interest" description="Disordered" evidence="1">
    <location>
        <begin position="1"/>
        <end position="22"/>
    </location>
</feature>
<accession>A0ABD2BKY5</accession>
<dbReference type="AlphaFoldDB" id="A0ABD2BKY5"/>
<name>A0ABD2BKY5_VESMC</name>
<feature type="region of interest" description="Disordered" evidence="1">
    <location>
        <begin position="136"/>
        <end position="191"/>
    </location>
</feature>
<feature type="compositionally biased region" description="Basic residues" evidence="1">
    <location>
        <begin position="181"/>
        <end position="191"/>
    </location>
</feature>
<proteinExistence type="predicted"/>
<evidence type="ECO:0000313" key="2">
    <source>
        <dbReference type="EMBL" id="KAL2733438.1"/>
    </source>
</evidence>
<feature type="compositionally biased region" description="Polar residues" evidence="1">
    <location>
        <begin position="66"/>
        <end position="78"/>
    </location>
</feature>
<reference evidence="2 3" key="1">
    <citation type="journal article" date="2024" name="Ann. Entomol. Soc. Am.">
        <title>Genomic analyses of the southern and eastern yellowjacket wasps (Hymenoptera: Vespidae) reveal evolutionary signatures of social life.</title>
        <authorList>
            <person name="Catto M.A."/>
            <person name="Caine P.B."/>
            <person name="Orr S.E."/>
            <person name="Hunt B.G."/>
            <person name="Goodisman M.A.D."/>
        </authorList>
    </citation>
    <scope>NUCLEOTIDE SEQUENCE [LARGE SCALE GENOMIC DNA]</scope>
    <source>
        <strain evidence="2">232</strain>
        <tissue evidence="2">Head and thorax</tissue>
    </source>
</reference>
<dbReference type="EMBL" id="JAYRBN010000074">
    <property type="protein sequence ID" value="KAL2733438.1"/>
    <property type="molecule type" value="Genomic_DNA"/>
</dbReference>
<organism evidence="2 3">
    <name type="scientific">Vespula maculifrons</name>
    <name type="common">Eastern yellow jacket</name>
    <name type="synonym">Wasp</name>
    <dbReference type="NCBI Taxonomy" id="7453"/>
    <lineage>
        <taxon>Eukaryota</taxon>
        <taxon>Metazoa</taxon>
        <taxon>Ecdysozoa</taxon>
        <taxon>Arthropoda</taxon>
        <taxon>Hexapoda</taxon>
        <taxon>Insecta</taxon>
        <taxon>Pterygota</taxon>
        <taxon>Neoptera</taxon>
        <taxon>Endopterygota</taxon>
        <taxon>Hymenoptera</taxon>
        <taxon>Apocrita</taxon>
        <taxon>Aculeata</taxon>
        <taxon>Vespoidea</taxon>
        <taxon>Vespidae</taxon>
        <taxon>Vespinae</taxon>
        <taxon>Vespula</taxon>
    </lineage>
</organism>
<feature type="compositionally biased region" description="Basic and acidic residues" evidence="1">
    <location>
        <begin position="151"/>
        <end position="160"/>
    </location>
</feature>
<feature type="compositionally biased region" description="Acidic residues" evidence="1">
    <location>
        <begin position="50"/>
        <end position="63"/>
    </location>
</feature>
<gene>
    <name evidence="2" type="ORF">V1477_014406</name>
</gene>
<evidence type="ECO:0000313" key="3">
    <source>
        <dbReference type="Proteomes" id="UP001607303"/>
    </source>
</evidence>
<comment type="caution">
    <text evidence="2">The sequence shown here is derived from an EMBL/GenBank/DDBJ whole genome shotgun (WGS) entry which is preliminary data.</text>
</comment>
<protein>
    <submittedName>
        <fullName evidence="2">Uncharacterized protein</fullName>
    </submittedName>
</protein>
<feature type="region of interest" description="Disordered" evidence="1">
    <location>
        <begin position="39"/>
        <end position="78"/>
    </location>
</feature>
<evidence type="ECO:0000256" key="1">
    <source>
        <dbReference type="SAM" id="MobiDB-lite"/>
    </source>
</evidence>